<protein>
    <submittedName>
        <fullName evidence="2">Uncharacterized protein</fullName>
    </submittedName>
</protein>
<keyword evidence="1" id="KW-0732">Signal</keyword>
<sequence>MRLTSFTLALAVCASPALAVDDCLIGTWQADLAGLADIMAGQMNGTATPVGGSVTMQITPDGVASMNVNNMVINVVVPNAPAMDVGVNGVSSGNFTAEGGRWTVATSSYNLVGSANVMGQTMTIPFDSSTGMMGGGSGTYDCSSSAVTFQTDGPNPTMPPSWTRAG</sequence>
<dbReference type="EMBL" id="CP151767">
    <property type="protein sequence ID" value="WZU67838.1"/>
    <property type="molecule type" value="Genomic_DNA"/>
</dbReference>
<feature type="signal peptide" evidence="1">
    <location>
        <begin position="1"/>
        <end position="19"/>
    </location>
</feature>
<gene>
    <name evidence="2" type="ORF">AABB31_02445</name>
</gene>
<dbReference type="RefSeq" id="WP_342077136.1">
    <property type="nucleotide sequence ID" value="NZ_CP151767.2"/>
</dbReference>
<evidence type="ECO:0000313" key="2">
    <source>
        <dbReference type="EMBL" id="WZU67838.1"/>
    </source>
</evidence>
<organism evidence="2 3">
    <name type="scientific">Yoonia rhodophyticola</name>
    <dbReference type="NCBI Taxonomy" id="3137370"/>
    <lineage>
        <taxon>Bacteria</taxon>
        <taxon>Pseudomonadati</taxon>
        <taxon>Pseudomonadota</taxon>
        <taxon>Alphaproteobacteria</taxon>
        <taxon>Rhodobacterales</taxon>
        <taxon>Paracoccaceae</taxon>
        <taxon>Yoonia</taxon>
    </lineage>
</organism>
<dbReference type="AlphaFoldDB" id="A0AAN0MDR8"/>
<dbReference type="KEGG" id="yrh:AABB31_02445"/>
<evidence type="ECO:0000313" key="3">
    <source>
        <dbReference type="Proteomes" id="UP001470809"/>
    </source>
</evidence>
<feature type="chain" id="PRO_5042815687" evidence="1">
    <location>
        <begin position="20"/>
        <end position="166"/>
    </location>
</feature>
<proteinExistence type="predicted"/>
<evidence type="ECO:0000256" key="1">
    <source>
        <dbReference type="SAM" id="SignalP"/>
    </source>
</evidence>
<reference evidence="2 3" key="2">
    <citation type="submission" date="2024-08" db="EMBL/GenBank/DDBJ databases">
        <title>Phylogenomic analyses of a clade within the roseobacter group suggest taxonomic reassignments of species of the genera Aestuariivita, Citreicella, Loktanella, Nautella, Pelagibaca, Ruegeria, Thalassobius, Thiobacimonas and Tropicibacter, and the proposal o.</title>
        <authorList>
            <person name="Jeon C.O."/>
        </authorList>
    </citation>
    <scope>NUCLEOTIDE SEQUENCE [LARGE SCALE GENOMIC DNA]</scope>
    <source>
        <strain evidence="2 3">SS1-5</strain>
    </source>
</reference>
<dbReference type="Proteomes" id="UP001470809">
    <property type="component" value="Chromosome"/>
</dbReference>
<reference evidence="3" key="1">
    <citation type="submission" date="2024-04" db="EMBL/GenBank/DDBJ databases">
        <title>Phylogenomic analyses of a clade within the roseobacter group suggest taxonomic reassignments of species of the genera Aestuariivita, Citreicella, Loktanella, Nautella, Pelagibaca, Ruegeria, Thalassobius, Thiobacimonas and Tropicibacter, and the proposal o.</title>
        <authorList>
            <person name="Jeon C.O."/>
        </authorList>
    </citation>
    <scope>NUCLEOTIDE SEQUENCE [LARGE SCALE GENOMIC DNA]</scope>
    <source>
        <strain evidence="3">SS1-5</strain>
    </source>
</reference>
<keyword evidence="3" id="KW-1185">Reference proteome</keyword>
<accession>A0AAN0MDR8</accession>
<name>A0AAN0MDR8_9RHOB</name>